<accession>A0A383BP32</accession>
<organism evidence="1">
    <name type="scientific">marine metagenome</name>
    <dbReference type="NCBI Taxonomy" id="408172"/>
    <lineage>
        <taxon>unclassified sequences</taxon>
        <taxon>metagenomes</taxon>
        <taxon>ecological metagenomes</taxon>
    </lineage>
</organism>
<reference evidence="1" key="1">
    <citation type="submission" date="2018-05" db="EMBL/GenBank/DDBJ databases">
        <authorList>
            <person name="Lanie J.A."/>
            <person name="Ng W.-L."/>
            <person name="Kazmierczak K.M."/>
            <person name="Andrzejewski T.M."/>
            <person name="Davidsen T.M."/>
            <person name="Wayne K.J."/>
            <person name="Tettelin H."/>
            <person name="Glass J.I."/>
            <person name="Rusch D."/>
            <person name="Podicherti R."/>
            <person name="Tsui H.-C.T."/>
            <person name="Winkler M.E."/>
        </authorList>
    </citation>
    <scope>NUCLEOTIDE SEQUENCE</scope>
</reference>
<gene>
    <name evidence="1" type="ORF">METZ01_LOCUS474454</name>
</gene>
<dbReference type="EMBL" id="UINC01202002">
    <property type="protein sequence ID" value="SVE21600.1"/>
    <property type="molecule type" value="Genomic_DNA"/>
</dbReference>
<name>A0A383BP32_9ZZZZ</name>
<sequence>MVKRSSRSDTTFLRDAKNQYTVWKTSYKKGNKKYSDKVKKINESFKLKKAYKFNTELAPKFWAGDIDKPPKFIVVSLNPGLKKVRKKSVESDAQGWKEYKENRKSWFKRKDFQKSSYWKQVNKLICGMEGEKPKKEINADYITENVLNLNLFPYHSKETKN</sequence>
<feature type="non-terminal residue" evidence="1">
    <location>
        <position position="161"/>
    </location>
</feature>
<dbReference type="AlphaFoldDB" id="A0A383BP32"/>
<protein>
    <submittedName>
        <fullName evidence="1">Uncharacterized protein</fullName>
    </submittedName>
</protein>
<proteinExistence type="predicted"/>
<evidence type="ECO:0000313" key="1">
    <source>
        <dbReference type="EMBL" id="SVE21600.1"/>
    </source>
</evidence>